<keyword evidence="2" id="KW-1133">Transmembrane helix</keyword>
<gene>
    <name evidence="3" type="ORF">H9871_05105</name>
</gene>
<proteinExistence type="predicted"/>
<dbReference type="AlphaFoldDB" id="A0A9D1URY5"/>
<name>A0A9D1URY5_9MICC</name>
<feature type="non-terminal residue" evidence="3">
    <location>
        <position position="428"/>
    </location>
</feature>
<feature type="transmembrane region" description="Helical" evidence="2">
    <location>
        <begin position="368"/>
        <end position="386"/>
    </location>
</feature>
<feature type="transmembrane region" description="Helical" evidence="2">
    <location>
        <begin position="85"/>
        <end position="109"/>
    </location>
</feature>
<evidence type="ECO:0000313" key="4">
    <source>
        <dbReference type="Proteomes" id="UP000824151"/>
    </source>
</evidence>
<feature type="transmembrane region" description="Helical" evidence="2">
    <location>
        <begin position="174"/>
        <end position="199"/>
    </location>
</feature>
<evidence type="ECO:0000313" key="3">
    <source>
        <dbReference type="EMBL" id="HIW99502.1"/>
    </source>
</evidence>
<protein>
    <submittedName>
        <fullName evidence="3">Uncharacterized protein</fullName>
    </submittedName>
</protein>
<evidence type="ECO:0000256" key="1">
    <source>
        <dbReference type="SAM" id="MobiDB-lite"/>
    </source>
</evidence>
<feature type="region of interest" description="Disordered" evidence="1">
    <location>
        <begin position="1"/>
        <end position="21"/>
    </location>
</feature>
<keyword evidence="2" id="KW-0472">Membrane</keyword>
<organism evidence="3 4">
    <name type="scientific">Candidatus Nesterenkonia stercoripullorum</name>
    <dbReference type="NCBI Taxonomy" id="2838701"/>
    <lineage>
        <taxon>Bacteria</taxon>
        <taxon>Bacillati</taxon>
        <taxon>Actinomycetota</taxon>
        <taxon>Actinomycetes</taxon>
        <taxon>Micrococcales</taxon>
        <taxon>Micrococcaceae</taxon>
        <taxon>Nesterenkonia</taxon>
    </lineage>
</organism>
<comment type="caution">
    <text evidence="3">The sequence shown here is derived from an EMBL/GenBank/DDBJ whole genome shotgun (WGS) entry which is preliminary data.</text>
</comment>
<dbReference type="EMBL" id="DXGD01000184">
    <property type="protein sequence ID" value="HIW99502.1"/>
    <property type="molecule type" value="Genomic_DNA"/>
</dbReference>
<feature type="transmembrane region" description="Helical" evidence="2">
    <location>
        <begin position="55"/>
        <end position="79"/>
    </location>
</feature>
<feature type="transmembrane region" description="Helical" evidence="2">
    <location>
        <begin position="330"/>
        <end position="348"/>
    </location>
</feature>
<keyword evidence="2" id="KW-0812">Transmembrane</keyword>
<feature type="compositionally biased region" description="Polar residues" evidence="1">
    <location>
        <begin position="1"/>
        <end position="15"/>
    </location>
</feature>
<feature type="transmembrane region" description="Helical" evidence="2">
    <location>
        <begin position="211"/>
        <end position="233"/>
    </location>
</feature>
<evidence type="ECO:0000256" key="2">
    <source>
        <dbReference type="SAM" id="Phobius"/>
    </source>
</evidence>
<sequence>MPTSTTPRSNATRQGTEGPRAGLGRARLGLLIDLRIAELANALGLRYRMLNLRRLIVVVLAGLGVAIPAIGFAAARLFAVVASDVPVSALIIPLVALLAGISLSGVLLAETVGKYRDAVSHHPNRHYFRSLDIPVHLVHLVYVVPRLAAALALWLLLALGIIIGLLSSEGPGTWLTIGVVLLGGVPVACVLGALSYSLFRAGAQHRRPAHRGFALSLFVVVGALLGATGGQVISSLGLPTGDTEETMETPSSTVPGQDSAAIFMIVVVPVIIALSCLCVVQYGQLRRRLFVIHSAATYALPLRSTTPLIVQWPMLLWAQRQGSWRHKAEFRCLGTLLAVVTALVVLALMGAPMLDDLLTGHPTVDDRVRMIICFGSALLGVSIAEFTTGDIGRYRMGPPLRHAVELGAPVPLTTAAHAIALTGPALLC</sequence>
<accession>A0A9D1URY5</accession>
<dbReference type="Proteomes" id="UP000824151">
    <property type="component" value="Unassembled WGS sequence"/>
</dbReference>
<feature type="transmembrane region" description="Helical" evidence="2">
    <location>
        <begin position="147"/>
        <end position="168"/>
    </location>
</feature>
<feature type="transmembrane region" description="Helical" evidence="2">
    <location>
        <begin position="260"/>
        <end position="280"/>
    </location>
</feature>
<reference evidence="3" key="2">
    <citation type="submission" date="2021-04" db="EMBL/GenBank/DDBJ databases">
        <authorList>
            <person name="Gilroy R."/>
        </authorList>
    </citation>
    <scope>NUCLEOTIDE SEQUENCE</scope>
    <source>
        <strain evidence="3">ChiHejej3B27-3195</strain>
    </source>
</reference>
<reference evidence="3" key="1">
    <citation type="journal article" date="2021" name="PeerJ">
        <title>Extensive microbial diversity within the chicken gut microbiome revealed by metagenomics and culture.</title>
        <authorList>
            <person name="Gilroy R."/>
            <person name="Ravi A."/>
            <person name="Getino M."/>
            <person name="Pursley I."/>
            <person name="Horton D.L."/>
            <person name="Alikhan N.F."/>
            <person name="Baker D."/>
            <person name="Gharbi K."/>
            <person name="Hall N."/>
            <person name="Watson M."/>
            <person name="Adriaenssens E.M."/>
            <person name="Foster-Nyarko E."/>
            <person name="Jarju S."/>
            <person name="Secka A."/>
            <person name="Antonio M."/>
            <person name="Oren A."/>
            <person name="Chaudhuri R.R."/>
            <person name="La Ragione R."/>
            <person name="Hildebrand F."/>
            <person name="Pallen M.J."/>
        </authorList>
    </citation>
    <scope>NUCLEOTIDE SEQUENCE</scope>
    <source>
        <strain evidence="3">ChiHejej3B27-3195</strain>
    </source>
</reference>